<evidence type="ECO:0000313" key="2">
    <source>
        <dbReference type="Proteomes" id="UP000030428"/>
    </source>
</evidence>
<proteinExistence type="predicted"/>
<dbReference type="Proteomes" id="UP000030428">
    <property type="component" value="Unassembled WGS sequence"/>
</dbReference>
<gene>
    <name evidence="1" type="ORF">PN36_15090</name>
</gene>
<keyword evidence="2" id="KW-1185">Reference proteome</keyword>
<name>A0A4E0QPQ7_9GAMM</name>
<comment type="caution">
    <text evidence="1">The sequence shown here is derived from an EMBL/GenBank/DDBJ whole genome shotgun (WGS) entry which is preliminary data.</text>
</comment>
<organism evidence="1 2">
    <name type="scientific">Candidatus Thiomargarita nelsonii</name>
    <dbReference type="NCBI Taxonomy" id="1003181"/>
    <lineage>
        <taxon>Bacteria</taxon>
        <taxon>Pseudomonadati</taxon>
        <taxon>Pseudomonadota</taxon>
        <taxon>Gammaproteobacteria</taxon>
        <taxon>Thiotrichales</taxon>
        <taxon>Thiotrichaceae</taxon>
        <taxon>Thiomargarita</taxon>
    </lineage>
</organism>
<sequence length="364" mass="42077">MKHYPRIFTPLFERLQSCMQPVAEFEALATEIAKALRNQMYKKNIWRDAKPEWLGKEYEDYTTWNNAEAFEDLCLACYMAVICKRFNSLQNKLSDTDNIDGYIHRNIGFFLYEAQRKADPVGHKVAIKIRLAVNCCATERGIITLDEKNKIHNKTLLIFRQSNSVSKPEPSVLADTIKKILHHNHSWTTQIYKLASLGRISQKDQVQICDIVADIAQQLTTAGINNCQFKSLVDVMKQEVRAVNPQERAPEEAADEIPFEPDDLPEEDFECWRVWCSQMKAAFKKTPYQKRVREMLPKVFAEREAAVEQLETSPPQAQIAKHLGMAVSTVNEHLKRIRELAEIIEKPIDCDFPFLDYLIGRMLK</sequence>
<dbReference type="AlphaFoldDB" id="A0A4E0QPQ7"/>
<evidence type="ECO:0000313" key="1">
    <source>
        <dbReference type="EMBL" id="TGO02973.1"/>
    </source>
</evidence>
<accession>A0A4E0QPQ7</accession>
<protein>
    <submittedName>
        <fullName evidence="1">Uncharacterized protein</fullName>
    </submittedName>
</protein>
<reference evidence="1 2" key="1">
    <citation type="journal article" date="2016" name="Front. Microbiol.">
        <title>Single-Cell (Meta-)Genomics of a Dimorphic Candidatus Thiomargarita nelsonii Reveals Genomic Plasticity.</title>
        <authorList>
            <person name="Flood B.E."/>
            <person name="Fliss P."/>
            <person name="Jones D.S."/>
            <person name="Dick G.J."/>
            <person name="Jain S."/>
            <person name="Kaster A.K."/>
            <person name="Winkel M."/>
            <person name="Mussmann M."/>
            <person name="Bailey J."/>
        </authorList>
    </citation>
    <scope>NUCLEOTIDE SEQUENCE [LARGE SCALE GENOMIC DNA]</scope>
    <source>
        <strain evidence="1">Hydrate Ridge</strain>
    </source>
</reference>
<dbReference type="EMBL" id="JSZA02000054">
    <property type="protein sequence ID" value="TGO02973.1"/>
    <property type="molecule type" value="Genomic_DNA"/>
</dbReference>